<organism evidence="8 9">
    <name type="scientific">Coemansia spiralis</name>
    <dbReference type="NCBI Taxonomy" id="417178"/>
    <lineage>
        <taxon>Eukaryota</taxon>
        <taxon>Fungi</taxon>
        <taxon>Fungi incertae sedis</taxon>
        <taxon>Zoopagomycota</taxon>
        <taxon>Kickxellomycotina</taxon>
        <taxon>Kickxellomycetes</taxon>
        <taxon>Kickxellales</taxon>
        <taxon>Kickxellaceae</taxon>
        <taxon>Coemansia</taxon>
    </lineage>
</organism>
<dbReference type="InterPro" id="IPR016024">
    <property type="entry name" value="ARM-type_fold"/>
</dbReference>
<evidence type="ECO:0000256" key="1">
    <source>
        <dbReference type="ARBA" id="ARBA00004123"/>
    </source>
</evidence>
<evidence type="ECO:0000259" key="7">
    <source>
        <dbReference type="SMART" id="SM01156"/>
    </source>
</evidence>
<feature type="domain" description="Beta-catenin-like protein 1 N-terminal" evidence="7">
    <location>
        <begin position="91"/>
        <end position="197"/>
    </location>
</feature>
<keyword evidence="5" id="KW-0539">Nucleus</keyword>
<dbReference type="Gene3D" id="1.25.10.10">
    <property type="entry name" value="Leucine-rich Repeat Variant"/>
    <property type="match status" value="1"/>
</dbReference>
<evidence type="ECO:0000313" key="8">
    <source>
        <dbReference type="EMBL" id="KAJ2685153.1"/>
    </source>
</evidence>
<keyword evidence="3" id="KW-0677">Repeat</keyword>
<evidence type="ECO:0000256" key="5">
    <source>
        <dbReference type="ARBA" id="ARBA00023242"/>
    </source>
</evidence>
<evidence type="ECO:0000256" key="4">
    <source>
        <dbReference type="ARBA" id="ARBA00023054"/>
    </source>
</evidence>
<proteinExistence type="predicted"/>
<dbReference type="OrthoDB" id="1898821at2759"/>
<dbReference type="InterPro" id="IPR039678">
    <property type="entry name" value="CTNNBL1"/>
</dbReference>
<reference evidence="8" key="1">
    <citation type="submission" date="2022-07" db="EMBL/GenBank/DDBJ databases">
        <title>Phylogenomic reconstructions and comparative analyses of Kickxellomycotina fungi.</title>
        <authorList>
            <person name="Reynolds N.K."/>
            <person name="Stajich J.E."/>
            <person name="Barry K."/>
            <person name="Grigoriev I.V."/>
            <person name="Crous P."/>
            <person name="Smith M.E."/>
        </authorList>
    </citation>
    <scope>NUCLEOTIDE SEQUENCE</scope>
    <source>
        <strain evidence="8">CBS 109367</strain>
    </source>
</reference>
<dbReference type="SMART" id="SM01156">
    <property type="entry name" value="DUF1716"/>
    <property type="match status" value="1"/>
</dbReference>
<feature type="region of interest" description="Disordered" evidence="6">
    <location>
        <begin position="1"/>
        <end position="91"/>
    </location>
</feature>
<keyword evidence="9" id="KW-1185">Reference proteome</keyword>
<keyword evidence="2" id="KW-0597">Phosphoprotein</keyword>
<feature type="compositionally biased region" description="Acidic residues" evidence="6">
    <location>
        <begin position="65"/>
        <end position="81"/>
    </location>
</feature>
<name>A0A9W8GGQ9_9FUNG</name>
<comment type="subcellular location">
    <subcellularLocation>
        <location evidence="1">Nucleus</location>
    </subcellularLocation>
</comment>
<feature type="compositionally biased region" description="Basic and acidic residues" evidence="6">
    <location>
        <begin position="54"/>
        <end position="64"/>
    </location>
</feature>
<evidence type="ECO:0000256" key="6">
    <source>
        <dbReference type="SAM" id="MobiDB-lite"/>
    </source>
</evidence>
<evidence type="ECO:0000256" key="3">
    <source>
        <dbReference type="ARBA" id="ARBA00022737"/>
    </source>
</evidence>
<sequence>MDINDIFKESVSSKTLMPSKSKRRLGATPGLRTLKEGGYGIADASSSADGVDSEPAKRVKRSESDSADDGADDDDGDDADDEGGRFFSDGLTTDEKGVMTWVDNMEIMDDALDQAAVQRMVVRLERAVSKNTEDRIKHANSPQLFAESEADLDEALQRLLLLANDVQYLGVLEDLGALSTLVGLMAHENADITLDVIQFVVEVTAEDAWSHEGESTEERELVSAFVRALAAQEFFEVLGQNLRRLKEDSDSFEGEADRMGVFQSLSLVENIVSLDSTIVSSVVSAMDLLEWLRARITQSVYSRAGAKGSTTTQADPNQQYAAELVSILLHSNWQLRIEASSGQLGLTLMECLAKYKKLTPEDEVEMEYLENIVDSICMMASTRVGKNVFVEAEGVELLLVLQQQQQHVARLLSLKILDYAMSPAHLDPDSKDDNGDDAAQAKVLAVSMAKRYIENRGLKYLFSILMHQGKGGVQRLYKKYPETDERAVSCLASLFRLTSRDSPERWRLLAKFASTPTDDSSWKLYIDRIVELNIEYFERVQEVEAQSDSDSESEADSDSEMERYSQRLEAGLFSLQMTDIVVAFVAEDPKAREYIELRLKRKGRTLAMVAEELAEYVAVREETDLQAAPRRQIIQRIKESHEGPLTVAHMLDHI</sequence>
<evidence type="ECO:0000313" key="9">
    <source>
        <dbReference type="Proteomes" id="UP001151516"/>
    </source>
</evidence>
<evidence type="ECO:0000256" key="2">
    <source>
        <dbReference type="ARBA" id="ARBA00022553"/>
    </source>
</evidence>
<accession>A0A9W8GGQ9</accession>
<dbReference type="InterPro" id="IPR013180">
    <property type="entry name" value="CTNNBL1_N"/>
</dbReference>
<protein>
    <recommendedName>
        <fullName evidence="7">Beta-catenin-like protein 1 N-terminal domain-containing protein</fullName>
    </recommendedName>
</protein>
<dbReference type="EMBL" id="JANBTX010000167">
    <property type="protein sequence ID" value="KAJ2685153.1"/>
    <property type="molecule type" value="Genomic_DNA"/>
</dbReference>
<dbReference type="PANTHER" id="PTHR14978">
    <property type="entry name" value="BETA-CATENIN-LIKE PROTEIN 1 NUCLEAR ASSOCIATED PROTEIN"/>
    <property type="match status" value="1"/>
</dbReference>
<keyword evidence="4" id="KW-0175">Coiled coil</keyword>
<dbReference type="Pfam" id="PF08216">
    <property type="entry name" value="CTNNBL"/>
    <property type="match status" value="1"/>
</dbReference>
<feature type="compositionally biased region" description="Low complexity" evidence="6">
    <location>
        <begin position="41"/>
        <end position="50"/>
    </location>
</feature>
<dbReference type="AlphaFoldDB" id="A0A9W8GGQ9"/>
<gene>
    <name evidence="8" type="ORF">IWW39_004458</name>
</gene>
<dbReference type="GO" id="GO:0005681">
    <property type="term" value="C:spliceosomal complex"/>
    <property type="evidence" value="ECO:0007669"/>
    <property type="project" value="TreeGrafter"/>
</dbReference>
<dbReference type="InterPro" id="IPR011989">
    <property type="entry name" value="ARM-like"/>
</dbReference>
<dbReference type="Proteomes" id="UP001151516">
    <property type="component" value="Unassembled WGS sequence"/>
</dbReference>
<dbReference type="PANTHER" id="PTHR14978:SF0">
    <property type="entry name" value="BETA-CATENIN-LIKE PROTEIN 1"/>
    <property type="match status" value="1"/>
</dbReference>
<comment type="caution">
    <text evidence="8">The sequence shown here is derived from an EMBL/GenBank/DDBJ whole genome shotgun (WGS) entry which is preliminary data.</text>
</comment>
<dbReference type="SUPFAM" id="SSF48371">
    <property type="entry name" value="ARM repeat"/>
    <property type="match status" value="1"/>
</dbReference>